<dbReference type="GO" id="GO:0016740">
    <property type="term" value="F:transferase activity"/>
    <property type="evidence" value="ECO:0007669"/>
    <property type="project" value="UniProtKB-KW"/>
</dbReference>
<dbReference type="AlphaFoldDB" id="A0A1G1Y407"/>
<dbReference type="Gene3D" id="3.20.20.70">
    <property type="entry name" value="Aldolase class I"/>
    <property type="match status" value="1"/>
</dbReference>
<dbReference type="InterPro" id="IPR006218">
    <property type="entry name" value="DAHP1/KDSA"/>
</dbReference>
<keyword evidence="1" id="KW-0808">Transferase</keyword>
<dbReference type="Proteomes" id="UP000178385">
    <property type="component" value="Unassembled WGS sequence"/>
</dbReference>
<dbReference type="EMBL" id="MHIG01000016">
    <property type="protein sequence ID" value="OGY47073.1"/>
    <property type="molecule type" value="Genomic_DNA"/>
</dbReference>
<proteinExistence type="predicted"/>
<evidence type="ECO:0000313" key="4">
    <source>
        <dbReference type="Proteomes" id="UP000178385"/>
    </source>
</evidence>
<dbReference type="InterPro" id="IPR052899">
    <property type="entry name" value="Class-I_DAHP_synthase"/>
</dbReference>
<accession>A0A1G1Y407</accession>
<evidence type="ECO:0000259" key="2">
    <source>
        <dbReference type="Pfam" id="PF00793"/>
    </source>
</evidence>
<dbReference type="PANTHER" id="PTHR43018">
    <property type="entry name" value="PHOSPHO-2-DEHYDRO-3-DEOXYHEPTONATE ALDOLASE"/>
    <property type="match status" value="1"/>
</dbReference>
<name>A0A1G1Y407_9BACT</name>
<dbReference type="InterPro" id="IPR013785">
    <property type="entry name" value="Aldolase_TIM"/>
</dbReference>
<evidence type="ECO:0000256" key="1">
    <source>
        <dbReference type="ARBA" id="ARBA00022679"/>
    </source>
</evidence>
<feature type="domain" description="DAHP synthetase I/KDSA" evidence="2">
    <location>
        <begin position="96"/>
        <end position="361"/>
    </location>
</feature>
<protein>
    <recommendedName>
        <fullName evidence="2">DAHP synthetase I/KDSA domain-containing protein</fullName>
    </recommendedName>
</protein>
<gene>
    <name evidence="3" type="ORF">A2840_02645</name>
</gene>
<dbReference type="Pfam" id="PF00793">
    <property type="entry name" value="DAHP_synth_1"/>
    <property type="match status" value="1"/>
</dbReference>
<dbReference type="PANTHER" id="PTHR43018:SF1">
    <property type="entry name" value="PROTEIN AROA(G)"/>
    <property type="match status" value="1"/>
</dbReference>
<dbReference type="SUPFAM" id="SSF51569">
    <property type="entry name" value="Aldolase"/>
    <property type="match status" value="1"/>
</dbReference>
<evidence type="ECO:0000313" key="3">
    <source>
        <dbReference type="EMBL" id="OGY47073.1"/>
    </source>
</evidence>
<reference evidence="3 4" key="1">
    <citation type="journal article" date="2016" name="Nat. Commun.">
        <title>Thousands of microbial genomes shed light on interconnected biogeochemical processes in an aquifer system.</title>
        <authorList>
            <person name="Anantharaman K."/>
            <person name="Brown C.T."/>
            <person name="Hug L.A."/>
            <person name="Sharon I."/>
            <person name="Castelle C.J."/>
            <person name="Probst A.J."/>
            <person name="Thomas B.C."/>
            <person name="Singh A."/>
            <person name="Wilkins M.J."/>
            <person name="Karaoz U."/>
            <person name="Brodie E.L."/>
            <person name="Williams K.H."/>
            <person name="Hubbard S.S."/>
            <person name="Banfield J.F."/>
        </authorList>
    </citation>
    <scope>NUCLEOTIDE SEQUENCE [LARGE SCALE GENOMIC DNA]</scope>
</reference>
<comment type="caution">
    <text evidence="3">The sequence shown here is derived from an EMBL/GenBank/DDBJ whole genome shotgun (WGS) entry which is preliminary data.</text>
</comment>
<organism evidence="3 4">
    <name type="scientific">Candidatus Buchananbacteria bacterium RIFCSPHIGHO2_01_FULL_47_11b</name>
    <dbReference type="NCBI Taxonomy" id="1797537"/>
    <lineage>
        <taxon>Bacteria</taxon>
        <taxon>Candidatus Buchananiibacteriota</taxon>
    </lineage>
</organism>
<sequence length="386" mass="43033">MIVHLLPGIGQDDSRVSAIVTKARQYELLPEVHQEQGAHHAPVMVYLKDSKQRARAVPDHVFATMEGVKEVVRVSPAQISLAMNGGNEPHHVQIGNSLIGKGLPCLPVIGSCTIDSLTPELIRQLASLGVRHVRGGWRKPRSSAQSYRGPGKEGLYQLFAAADQHGIESVWTEVVESADIDIVRRIKNQARYRGEVVLWVGARNIGNYLLLEALGQQDEFKVMLKNGIHMQTVDELFTAAEFVLAGPMYWDSETGILDERRSRAPGNQELILCVRGLHNRDPHSRLRYYPNYDWITTCHERAWAPVVFDPSHIAGKLENVFPVLEDGLRRLPDVVLIEAHLDPNKALCDKDQAVPIEQVPDVLSMIMAHNQRHYAVAPESLPIAVS</sequence>